<dbReference type="EMBL" id="UOGD01000022">
    <property type="protein sequence ID" value="VAX15447.1"/>
    <property type="molecule type" value="Genomic_DNA"/>
</dbReference>
<sequence>MNQNNITIQEVKEFSEELYNAMTELLSQLTNSELSFSPKVLERIVSSQSSILFTAVDEDINNKIVGILTLATIDIPTGMLGRIEDVVVDKSVRGKGIGEKITIAAIDKAKAMGIKKIDLTSSPKREVANRLYQRLGFKQRTTNVYRYEV</sequence>
<dbReference type="SUPFAM" id="SSF55729">
    <property type="entry name" value="Acyl-CoA N-acyltransferases (Nat)"/>
    <property type="match status" value="1"/>
</dbReference>
<evidence type="ECO:0000259" key="1">
    <source>
        <dbReference type="PROSITE" id="PS51186"/>
    </source>
</evidence>
<protein>
    <recommendedName>
        <fullName evidence="1">N-acetyltransferase domain-containing protein</fullName>
    </recommendedName>
</protein>
<evidence type="ECO:0000313" key="2">
    <source>
        <dbReference type="EMBL" id="VAX15447.1"/>
    </source>
</evidence>
<dbReference type="PROSITE" id="PS51186">
    <property type="entry name" value="GNAT"/>
    <property type="match status" value="1"/>
</dbReference>
<accession>A0A3B1CF81</accession>
<dbReference type="InterPro" id="IPR016181">
    <property type="entry name" value="Acyl_CoA_acyltransferase"/>
</dbReference>
<dbReference type="PANTHER" id="PTHR13355:SF15">
    <property type="entry name" value="GCN5-RELATED N-ACETYLTRANSFERASE 3, CHLOROPLASTIC"/>
    <property type="match status" value="1"/>
</dbReference>
<dbReference type="InterPro" id="IPR000182">
    <property type="entry name" value="GNAT_dom"/>
</dbReference>
<dbReference type="Gene3D" id="3.40.630.30">
    <property type="match status" value="1"/>
</dbReference>
<gene>
    <name evidence="2" type="ORF">MNBD_IGNAVI01-422</name>
</gene>
<dbReference type="PANTHER" id="PTHR13355">
    <property type="entry name" value="GLUCOSAMINE 6-PHOSPHATE N-ACETYLTRANSFERASE"/>
    <property type="match status" value="1"/>
</dbReference>
<organism evidence="2">
    <name type="scientific">hydrothermal vent metagenome</name>
    <dbReference type="NCBI Taxonomy" id="652676"/>
    <lineage>
        <taxon>unclassified sequences</taxon>
        <taxon>metagenomes</taxon>
        <taxon>ecological metagenomes</taxon>
    </lineage>
</organism>
<dbReference type="GO" id="GO:0008080">
    <property type="term" value="F:N-acetyltransferase activity"/>
    <property type="evidence" value="ECO:0007669"/>
    <property type="project" value="TreeGrafter"/>
</dbReference>
<dbReference type="Pfam" id="PF00583">
    <property type="entry name" value="Acetyltransf_1"/>
    <property type="match status" value="1"/>
</dbReference>
<reference evidence="2" key="1">
    <citation type="submission" date="2018-06" db="EMBL/GenBank/DDBJ databases">
        <authorList>
            <person name="Zhirakovskaya E."/>
        </authorList>
    </citation>
    <scope>NUCLEOTIDE SEQUENCE</scope>
</reference>
<dbReference type="InterPro" id="IPR039143">
    <property type="entry name" value="GNPNAT1-like"/>
</dbReference>
<dbReference type="CDD" id="cd04301">
    <property type="entry name" value="NAT_SF"/>
    <property type="match status" value="1"/>
</dbReference>
<dbReference type="AlphaFoldDB" id="A0A3B1CF81"/>
<proteinExistence type="predicted"/>
<name>A0A3B1CF81_9ZZZZ</name>
<feature type="domain" description="N-acetyltransferase" evidence="1">
    <location>
        <begin position="9"/>
        <end position="149"/>
    </location>
</feature>